<evidence type="ECO:0000313" key="2">
    <source>
        <dbReference type="Proteomes" id="UP000547058"/>
    </source>
</evidence>
<protein>
    <submittedName>
        <fullName evidence="1">Uncharacterized protein</fullName>
    </submittedName>
</protein>
<comment type="caution">
    <text evidence="1">The sequence shown here is derived from an EMBL/GenBank/DDBJ whole genome shotgun (WGS) entry which is preliminary data.</text>
</comment>
<reference evidence="1 2" key="1">
    <citation type="submission" date="2020-08" db="EMBL/GenBank/DDBJ databases">
        <title>Stenotrophomonas tumulicola JCM 30961.</title>
        <authorList>
            <person name="Deng Y."/>
        </authorList>
    </citation>
    <scope>NUCLEOTIDE SEQUENCE [LARGE SCALE GENOMIC DNA]</scope>
    <source>
        <strain evidence="1 2">JCM 30961</strain>
    </source>
</reference>
<accession>A0A7W3IJY1</accession>
<name>A0A7W3IJY1_9GAMM</name>
<keyword evidence="2" id="KW-1185">Reference proteome</keyword>
<dbReference type="RefSeq" id="WP_182342117.1">
    <property type="nucleotide sequence ID" value="NZ_JACGXS010000016.1"/>
</dbReference>
<proteinExistence type="predicted"/>
<organism evidence="1 2">
    <name type="scientific">Stenotrophomonas tumulicola</name>
    <dbReference type="NCBI Taxonomy" id="1685415"/>
    <lineage>
        <taxon>Bacteria</taxon>
        <taxon>Pseudomonadati</taxon>
        <taxon>Pseudomonadota</taxon>
        <taxon>Gammaproteobacteria</taxon>
        <taxon>Lysobacterales</taxon>
        <taxon>Lysobacteraceae</taxon>
        <taxon>Stenotrophomonas</taxon>
    </lineage>
</organism>
<dbReference type="Proteomes" id="UP000547058">
    <property type="component" value="Unassembled WGS sequence"/>
</dbReference>
<evidence type="ECO:0000313" key="1">
    <source>
        <dbReference type="EMBL" id="MBA8683766.1"/>
    </source>
</evidence>
<dbReference type="EMBL" id="JACGXS010000016">
    <property type="protein sequence ID" value="MBA8683766.1"/>
    <property type="molecule type" value="Genomic_DNA"/>
</dbReference>
<sequence>MPGIPNPTKVETFELQGVGDCNRAWRIGMRRLMKHQGQRLTYPTKTEIMGLVYEYGDRVKLTDDIPGSGTTSAMIEDAWEEGTLVVVQVGEYLDWSQAQPRCFIRFRDGSLSAVITPTRVDEHTLSFPASRLSAGKPLYQWLMDDPTVDLPELIFCSDSTRLGYDAVIDELVPGDDGSVDVTALQYDPAFYQYDDANAP</sequence>
<gene>
    <name evidence="1" type="ORF">H4O11_18340</name>
</gene>
<dbReference type="AlphaFoldDB" id="A0A7W3IJY1"/>